<comment type="caution">
    <text evidence="5">The sequence shown here is derived from an EMBL/GenBank/DDBJ whole genome shotgun (WGS) entry which is preliminary data.</text>
</comment>
<accession>A0A9D2DWN3</accession>
<dbReference type="Proteomes" id="UP000824044">
    <property type="component" value="Unassembled WGS sequence"/>
</dbReference>
<dbReference type="AlphaFoldDB" id="A0A9D2DWN3"/>
<name>A0A9D2DWN3_9FIRM</name>
<keyword evidence="2 5" id="KW-0238">DNA-binding</keyword>
<dbReference type="PROSITE" id="PS00356">
    <property type="entry name" value="HTH_LACI_1"/>
    <property type="match status" value="2"/>
</dbReference>
<dbReference type="Gene3D" id="3.40.50.2300">
    <property type="match status" value="1"/>
</dbReference>
<dbReference type="SMART" id="SM00354">
    <property type="entry name" value="HTH_LACI"/>
    <property type="match status" value="2"/>
</dbReference>
<dbReference type="GO" id="GO:0000976">
    <property type="term" value="F:transcription cis-regulatory region binding"/>
    <property type="evidence" value="ECO:0007669"/>
    <property type="project" value="TreeGrafter"/>
</dbReference>
<dbReference type="PANTHER" id="PTHR30146">
    <property type="entry name" value="LACI-RELATED TRANSCRIPTIONAL REPRESSOR"/>
    <property type="match status" value="1"/>
</dbReference>
<evidence type="ECO:0000313" key="5">
    <source>
        <dbReference type="EMBL" id="HIZ24622.1"/>
    </source>
</evidence>
<dbReference type="CDD" id="cd01392">
    <property type="entry name" value="HTH_LacI"/>
    <property type="match status" value="2"/>
</dbReference>
<evidence type="ECO:0000256" key="2">
    <source>
        <dbReference type="ARBA" id="ARBA00023125"/>
    </source>
</evidence>
<proteinExistence type="predicted"/>
<dbReference type="InterPro" id="IPR000843">
    <property type="entry name" value="HTH_LacI"/>
</dbReference>
<dbReference type="PROSITE" id="PS50932">
    <property type="entry name" value="HTH_LACI_2"/>
    <property type="match status" value="2"/>
</dbReference>
<keyword evidence="3" id="KW-0804">Transcription</keyword>
<sequence length="355" mass="39422">MEQESGKQNITIVEIAKRAGVSTATVSYVLNDRQDVKISEETRERILALCRELGYQKGVKRTAAKKQVTIDDIAREAGVSTATVSYIVNDRKDVKISEETRKKVLQICNLRQYTPSPIARLLAGKKNNLIGICAPQSEYPAQNAHYYALLQQLQLALRRKDYGAVLLTPPVMQEMHMQENLEGIVCIDLTEAEFYALKETWFVPIVAVDMIVSDPLFFKVYTDHGAVVAAAKQLLHSEKITYVAHPFRNAPYLDDLKEALQEDTLYLAGNPAALRAFASAHPDDAFVFGDRSLAELCAPLLPAGRSVCIADTDDAPLSLPPRLTAERAVEMLQCAVRREETKPHTCKLAPIVSIE</sequence>
<reference evidence="5" key="2">
    <citation type="submission" date="2021-04" db="EMBL/GenBank/DDBJ databases">
        <authorList>
            <person name="Gilroy R."/>
        </authorList>
    </citation>
    <scope>NUCLEOTIDE SEQUENCE</scope>
    <source>
        <strain evidence="5">CHK33-5263</strain>
    </source>
</reference>
<evidence type="ECO:0000256" key="1">
    <source>
        <dbReference type="ARBA" id="ARBA00023015"/>
    </source>
</evidence>
<evidence type="ECO:0000259" key="4">
    <source>
        <dbReference type="PROSITE" id="PS50932"/>
    </source>
</evidence>
<dbReference type="Pfam" id="PF00356">
    <property type="entry name" value="LacI"/>
    <property type="match status" value="2"/>
</dbReference>
<dbReference type="PANTHER" id="PTHR30146:SF109">
    <property type="entry name" value="HTH-TYPE TRANSCRIPTIONAL REGULATOR GALS"/>
    <property type="match status" value="1"/>
</dbReference>
<dbReference type="Gene3D" id="1.10.260.40">
    <property type="entry name" value="lambda repressor-like DNA-binding domains"/>
    <property type="match status" value="2"/>
</dbReference>
<dbReference type="InterPro" id="IPR010982">
    <property type="entry name" value="Lambda_DNA-bd_dom_sf"/>
</dbReference>
<organism evidence="5 6">
    <name type="scientific">Candidatus Gallimonas intestinigallinarum</name>
    <dbReference type="NCBI Taxonomy" id="2838604"/>
    <lineage>
        <taxon>Bacteria</taxon>
        <taxon>Bacillati</taxon>
        <taxon>Bacillota</taxon>
        <taxon>Clostridia</taxon>
        <taxon>Candidatus Gallimonas</taxon>
    </lineage>
</organism>
<keyword evidence="1" id="KW-0805">Transcription regulation</keyword>
<dbReference type="SUPFAM" id="SSF47413">
    <property type="entry name" value="lambda repressor-like DNA-binding domains"/>
    <property type="match status" value="2"/>
</dbReference>
<dbReference type="PRINTS" id="PR00036">
    <property type="entry name" value="HTHLACI"/>
</dbReference>
<protein>
    <submittedName>
        <fullName evidence="5">LacI family DNA-binding transcriptional regulator</fullName>
    </submittedName>
</protein>
<reference evidence="5" key="1">
    <citation type="journal article" date="2021" name="PeerJ">
        <title>Extensive microbial diversity within the chicken gut microbiome revealed by metagenomics and culture.</title>
        <authorList>
            <person name="Gilroy R."/>
            <person name="Ravi A."/>
            <person name="Getino M."/>
            <person name="Pursley I."/>
            <person name="Horton D.L."/>
            <person name="Alikhan N.F."/>
            <person name="Baker D."/>
            <person name="Gharbi K."/>
            <person name="Hall N."/>
            <person name="Watson M."/>
            <person name="Adriaenssens E.M."/>
            <person name="Foster-Nyarko E."/>
            <person name="Jarju S."/>
            <person name="Secka A."/>
            <person name="Antonio M."/>
            <person name="Oren A."/>
            <person name="Chaudhuri R.R."/>
            <person name="La Ragione R."/>
            <person name="Hildebrand F."/>
            <person name="Pallen M.J."/>
        </authorList>
    </citation>
    <scope>NUCLEOTIDE SEQUENCE</scope>
    <source>
        <strain evidence="5">CHK33-5263</strain>
    </source>
</reference>
<gene>
    <name evidence="5" type="ORF">H9812_04005</name>
</gene>
<dbReference type="GO" id="GO:0003700">
    <property type="term" value="F:DNA-binding transcription factor activity"/>
    <property type="evidence" value="ECO:0007669"/>
    <property type="project" value="TreeGrafter"/>
</dbReference>
<feature type="domain" description="HTH lacI-type" evidence="4">
    <location>
        <begin position="10"/>
        <end position="66"/>
    </location>
</feature>
<feature type="domain" description="HTH lacI-type" evidence="4">
    <location>
        <begin position="68"/>
        <end position="124"/>
    </location>
</feature>
<evidence type="ECO:0000313" key="6">
    <source>
        <dbReference type="Proteomes" id="UP000824044"/>
    </source>
</evidence>
<dbReference type="EMBL" id="DXBS01000077">
    <property type="protein sequence ID" value="HIZ24622.1"/>
    <property type="molecule type" value="Genomic_DNA"/>
</dbReference>
<evidence type="ECO:0000256" key="3">
    <source>
        <dbReference type="ARBA" id="ARBA00023163"/>
    </source>
</evidence>